<dbReference type="PANTHER" id="PTHR30061:SF50">
    <property type="entry name" value="MALTOSE_MALTODEXTRIN-BINDING PERIPLASMIC PROTEIN"/>
    <property type="match status" value="1"/>
</dbReference>
<dbReference type="STRING" id="744872.Spica_0090"/>
<keyword evidence="2" id="KW-0813">Transport</keyword>
<dbReference type="GO" id="GO:1901982">
    <property type="term" value="F:maltose binding"/>
    <property type="evidence" value="ECO:0007669"/>
    <property type="project" value="TreeGrafter"/>
</dbReference>
<keyword evidence="6" id="KW-1185">Reference proteome</keyword>
<dbReference type="RefSeq" id="WP_013967574.1">
    <property type="nucleotide sequence ID" value="NC_015732.1"/>
</dbReference>
<feature type="signal peptide" evidence="4">
    <location>
        <begin position="1"/>
        <end position="20"/>
    </location>
</feature>
<dbReference type="SUPFAM" id="SSF53850">
    <property type="entry name" value="Periplasmic binding protein-like II"/>
    <property type="match status" value="1"/>
</dbReference>
<proteinExistence type="inferred from homology"/>
<sequence length="447" mass="49056">MKRFVALVLGISLVAGGAFAQSKAVWRGNQFQVEKGAKIRLGVDSDILGKAIVALWDKLHPEAVGAVEYVNFGAAGGTDQITALQGEAPDVALVIDGEVSRNEQSLLALDAVITKAATSFAMEPFYSGANSKTIKFVPVAYDGMAFAWNKTMMEALKLDTTDKNNDGLPDAFDTWEEIFALSKKWQTNRPTYKGKPVNIVYPMCLDEIWSGYSNLTAGGWKIFPTKEADKAGFDQDGFRAGLEFIKAAADAMISVEANGVKTPGASMTWRWDDALNNETAPFFLVGTWMDVNGAETKGGYDIKFGPMPTWKGIRLTPFVKTKGWVINGFTKYPSAAHELYRILFTKDGMQTMVDNSAYIPALKAKATNTPNYRKDPNKAEMSAAFAFNYPEPTVTLPANPKKKAMDGYYGIGLNLELRAVWDGEKTPAQAQATIIDLYKKWYAENNK</sequence>
<dbReference type="HOGENOM" id="CLU_499461_0_0_12"/>
<reference evidence="6" key="1">
    <citation type="journal article" date="2013" name="Stand. Genomic Sci.">
        <title>Genome sequence of the thermophilic fresh-water bacterium Spirochaeta caldaria type strain (H1(T)), reclassification of Spirochaeta caldaria, Spirochaeta stenostrepta, and Spirochaeta zuelzerae in the genus Treponema as Treponema caldaria comb. nov., Treponema stenostrepta comb. nov., and Treponema zuelzerae comb. nov., and emendation of the genus Treponema.</title>
        <authorList>
            <person name="Abt B."/>
            <person name="Goker M."/>
            <person name="Scheuner C."/>
            <person name="Han C."/>
            <person name="Lu M."/>
            <person name="Misra M."/>
            <person name="Lapidus A."/>
            <person name="Nolan M."/>
            <person name="Lucas S."/>
            <person name="Hammon N."/>
            <person name="Deshpande S."/>
            <person name="Cheng J.F."/>
            <person name="Tapia R."/>
            <person name="Goodwin L.A."/>
            <person name="Pitluck S."/>
            <person name="Liolios K."/>
            <person name="Pagani I."/>
            <person name="Ivanova N."/>
            <person name="Mavromatis K."/>
            <person name="Mikhailova N."/>
            <person name="Huntemann M."/>
            <person name="Pati A."/>
            <person name="Chen A."/>
            <person name="Palaniappan K."/>
            <person name="Land M."/>
            <person name="Hauser L."/>
            <person name="Jeffries C.D."/>
            <person name="Rohde M."/>
            <person name="Spring S."/>
            <person name="Gronow S."/>
            <person name="Detter J.C."/>
            <person name="Bristow J."/>
            <person name="Eisen J.A."/>
            <person name="Markowitz V."/>
            <person name="Hugenholtz P."/>
            <person name="Kyrpides N.C."/>
            <person name="Woyke T."/>
            <person name="Klenk H.P."/>
        </authorList>
    </citation>
    <scope>NUCLEOTIDE SEQUENCE</scope>
    <source>
        <strain evidence="6">ATCC 51460 / DSM 7334 / H1</strain>
    </source>
</reference>
<dbReference type="GO" id="GO:0042956">
    <property type="term" value="P:maltodextrin transmembrane transport"/>
    <property type="evidence" value="ECO:0007669"/>
    <property type="project" value="TreeGrafter"/>
</dbReference>
<evidence type="ECO:0000256" key="2">
    <source>
        <dbReference type="ARBA" id="ARBA00022448"/>
    </source>
</evidence>
<evidence type="ECO:0008006" key="7">
    <source>
        <dbReference type="Google" id="ProtNLM"/>
    </source>
</evidence>
<comment type="similarity">
    <text evidence="1">Belongs to the bacterial solute-binding protein 1 family.</text>
</comment>
<dbReference type="Gene3D" id="3.40.190.10">
    <property type="entry name" value="Periplasmic binding protein-like II"/>
    <property type="match status" value="1"/>
</dbReference>
<evidence type="ECO:0000313" key="5">
    <source>
        <dbReference type="EMBL" id="AEJ18261.1"/>
    </source>
</evidence>
<feature type="chain" id="PRO_5003370032" description="ABC transporter substrate-binding protein" evidence="4">
    <location>
        <begin position="21"/>
        <end position="447"/>
    </location>
</feature>
<accession>F8EYA2</accession>
<dbReference type="Proteomes" id="UP000000503">
    <property type="component" value="Chromosome"/>
</dbReference>
<protein>
    <recommendedName>
        <fullName evidence="7">ABC transporter substrate-binding protein</fullName>
    </recommendedName>
</protein>
<dbReference type="eggNOG" id="COG1653">
    <property type="taxonomic scope" value="Bacteria"/>
</dbReference>
<evidence type="ECO:0000256" key="3">
    <source>
        <dbReference type="ARBA" id="ARBA00022729"/>
    </source>
</evidence>
<gene>
    <name evidence="5" type="ordered locus">Spica_0090</name>
</gene>
<keyword evidence="3 4" id="KW-0732">Signal</keyword>
<evidence type="ECO:0000313" key="6">
    <source>
        <dbReference type="Proteomes" id="UP000000503"/>
    </source>
</evidence>
<organism evidence="5 6">
    <name type="scientific">Gracilinema caldarium (strain ATCC 51460 / DSM 7334 / H1)</name>
    <name type="common">Treponema caldarium</name>
    <dbReference type="NCBI Taxonomy" id="744872"/>
    <lineage>
        <taxon>Bacteria</taxon>
        <taxon>Pseudomonadati</taxon>
        <taxon>Spirochaetota</taxon>
        <taxon>Spirochaetia</taxon>
        <taxon>Spirochaetales</taxon>
        <taxon>Breznakiellaceae</taxon>
        <taxon>Gracilinema</taxon>
    </lineage>
</organism>
<dbReference type="GO" id="GO:0055052">
    <property type="term" value="C:ATP-binding cassette (ABC) transporter complex, substrate-binding subunit-containing"/>
    <property type="evidence" value="ECO:0007669"/>
    <property type="project" value="TreeGrafter"/>
</dbReference>
<dbReference type="GO" id="GO:0015768">
    <property type="term" value="P:maltose transport"/>
    <property type="evidence" value="ECO:0007669"/>
    <property type="project" value="TreeGrafter"/>
</dbReference>
<dbReference type="AlphaFoldDB" id="F8EYA2"/>
<name>F8EYA2_GRAC1</name>
<evidence type="ECO:0000256" key="4">
    <source>
        <dbReference type="SAM" id="SignalP"/>
    </source>
</evidence>
<dbReference type="OrthoDB" id="1642899at2"/>
<dbReference type="PANTHER" id="PTHR30061">
    <property type="entry name" value="MALTOSE-BINDING PERIPLASMIC PROTEIN"/>
    <property type="match status" value="1"/>
</dbReference>
<dbReference type="EMBL" id="CP002868">
    <property type="protein sequence ID" value="AEJ18261.1"/>
    <property type="molecule type" value="Genomic_DNA"/>
</dbReference>
<dbReference type="KEGG" id="scd:Spica_0090"/>
<evidence type="ECO:0000256" key="1">
    <source>
        <dbReference type="ARBA" id="ARBA00008520"/>
    </source>
</evidence>